<sequence length="56" mass="5862">MLRSESFSPTEVNCTMGGFVEATVKKECGATLSMPSGETLETQAMGRGTTTAVSSR</sequence>
<gene>
    <name evidence="2" type="ORF">GCM10007170_32380</name>
</gene>
<name>A0ABQ2AVB2_9MICC</name>
<keyword evidence="3" id="KW-1185">Reference proteome</keyword>
<comment type="caution">
    <text evidence="2">The sequence shown here is derived from an EMBL/GenBank/DDBJ whole genome shotgun (WGS) entry which is preliminary data.</text>
</comment>
<reference evidence="3" key="1">
    <citation type="journal article" date="2019" name="Int. J. Syst. Evol. Microbiol.">
        <title>The Global Catalogue of Microorganisms (GCM) 10K type strain sequencing project: providing services to taxonomists for standard genome sequencing and annotation.</title>
        <authorList>
            <consortium name="The Broad Institute Genomics Platform"/>
            <consortium name="The Broad Institute Genome Sequencing Center for Infectious Disease"/>
            <person name="Wu L."/>
            <person name="Ma J."/>
        </authorList>
    </citation>
    <scope>NUCLEOTIDE SEQUENCE [LARGE SCALE GENOMIC DNA]</scope>
    <source>
        <strain evidence="3">CGMCC 1.12778</strain>
    </source>
</reference>
<dbReference type="Proteomes" id="UP000643279">
    <property type="component" value="Unassembled WGS sequence"/>
</dbReference>
<accession>A0ABQ2AVB2</accession>
<protein>
    <submittedName>
        <fullName evidence="2">Uncharacterized protein</fullName>
    </submittedName>
</protein>
<evidence type="ECO:0000313" key="2">
    <source>
        <dbReference type="EMBL" id="GGH98863.1"/>
    </source>
</evidence>
<evidence type="ECO:0000313" key="3">
    <source>
        <dbReference type="Proteomes" id="UP000643279"/>
    </source>
</evidence>
<evidence type="ECO:0000256" key="1">
    <source>
        <dbReference type="SAM" id="MobiDB-lite"/>
    </source>
</evidence>
<feature type="region of interest" description="Disordered" evidence="1">
    <location>
        <begin position="35"/>
        <end position="56"/>
    </location>
</feature>
<organism evidence="2 3">
    <name type="scientific">Arthrobacter liuii</name>
    <dbReference type="NCBI Taxonomy" id="1476996"/>
    <lineage>
        <taxon>Bacteria</taxon>
        <taxon>Bacillati</taxon>
        <taxon>Actinomycetota</taxon>
        <taxon>Actinomycetes</taxon>
        <taxon>Micrococcales</taxon>
        <taxon>Micrococcaceae</taxon>
        <taxon>Arthrobacter</taxon>
    </lineage>
</organism>
<proteinExistence type="predicted"/>
<dbReference type="EMBL" id="BMFW01000019">
    <property type="protein sequence ID" value="GGH98863.1"/>
    <property type="molecule type" value="Genomic_DNA"/>
</dbReference>